<evidence type="ECO:0000313" key="10">
    <source>
        <dbReference type="EMBL" id="KAK3556331.1"/>
    </source>
</evidence>
<dbReference type="Pfam" id="PF12662">
    <property type="entry name" value="cEGF"/>
    <property type="match status" value="1"/>
</dbReference>
<dbReference type="PRINTS" id="PR00453">
    <property type="entry name" value="VWFADOMAIN"/>
</dbReference>
<dbReference type="InterPro" id="IPR000742">
    <property type="entry name" value="EGF"/>
</dbReference>
<dbReference type="GO" id="GO:0005509">
    <property type="term" value="F:calcium ion binding"/>
    <property type="evidence" value="ECO:0007669"/>
    <property type="project" value="InterPro"/>
</dbReference>
<keyword evidence="2" id="KW-0964">Secreted</keyword>
<evidence type="ECO:0000256" key="1">
    <source>
        <dbReference type="ARBA" id="ARBA00004613"/>
    </source>
</evidence>
<keyword evidence="3" id="KW-0245">EGF-like domain</keyword>
<dbReference type="GO" id="GO:0005576">
    <property type="term" value="C:extracellular region"/>
    <property type="evidence" value="ECO:0007669"/>
    <property type="project" value="UniProtKB-SubCell"/>
</dbReference>
<proteinExistence type="predicted"/>
<evidence type="ECO:0000256" key="5">
    <source>
        <dbReference type="ARBA" id="ARBA00022737"/>
    </source>
</evidence>
<evidence type="ECO:0000259" key="9">
    <source>
        <dbReference type="PROSITE" id="PS50234"/>
    </source>
</evidence>
<dbReference type="Gene3D" id="3.40.50.410">
    <property type="entry name" value="von Willebrand factor, type A domain"/>
    <property type="match status" value="1"/>
</dbReference>
<evidence type="ECO:0000256" key="3">
    <source>
        <dbReference type="ARBA" id="ARBA00022536"/>
    </source>
</evidence>
<dbReference type="PANTHER" id="PTHR24020:SF87">
    <property type="entry name" value="COLLAGEN ALPHA-1(VI) CHAIN-LIKE"/>
    <property type="match status" value="1"/>
</dbReference>
<organism evidence="10 11">
    <name type="scientific">Hemibagrus guttatus</name>
    <dbReference type="NCBI Taxonomy" id="175788"/>
    <lineage>
        <taxon>Eukaryota</taxon>
        <taxon>Metazoa</taxon>
        <taxon>Chordata</taxon>
        <taxon>Craniata</taxon>
        <taxon>Vertebrata</taxon>
        <taxon>Euteleostomi</taxon>
        <taxon>Actinopterygii</taxon>
        <taxon>Neopterygii</taxon>
        <taxon>Teleostei</taxon>
        <taxon>Ostariophysi</taxon>
        <taxon>Siluriformes</taxon>
        <taxon>Bagridae</taxon>
        <taxon>Hemibagrus</taxon>
    </lineage>
</organism>
<feature type="region of interest" description="Disordered" evidence="8">
    <location>
        <begin position="1"/>
        <end position="85"/>
    </location>
</feature>
<dbReference type="InterPro" id="IPR036465">
    <property type="entry name" value="vWFA_dom_sf"/>
</dbReference>
<gene>
    <name evidence="10" type="ORF">QTP70_007107</name>
</gene>
<sequence>MARQVGGNEEQRRGKWGEARNKGEASGGSEDQGKASGGSEKQKRDKWGEHRTRRQGQRVPRDVHSRAAEPSDVHRRAAGPSDVHRRAAAPRYVPCRALTLSDIHQRTLHTEQLLSCSVIDYCLFGNDSCEHKCVSILNSFYCLCNDGYKLNDDKKTCKTVNLCNVVEHGCEHQCVSTAGSYHCICPEGHLLQDDQKSCGSCRSANIDLVLLIDGSKSVRPQNFELIKQFVNQVVDQLDISAHGTRVGLVQYSSRVRTEFPLSTYKSKEEIKAAVMKVAYMEKGTMTGLALKHMVQQSFSEAEGARAASRNIPRVGLVFTDGRSQDDITEWAKKAKEAGITMYAVGVGKAVEDELREIASEPVEKHFFYTSDFTAINQIAENLKLNVCPEESQGEIEVKDPCACDNLVEFQQATTLTLNQLNQKHILFSSVSKL</sequence>
<dbReference type="InterPro" id="IPR019466">
    <property type="entry name" value="Matrilin_CC_trimer"/>
</dbReference>
<keyword evidence="6" id="KW-1015">Disulfide bond</keyword>
<keyword evidence="7" id="KW-0325">Glycoprotein</keyword>
<evidence type="ECO:0000256" key="7">
    <source>
        <dbReference type="ARBA" id="ARBA00023180"/>
    </source>
</evidence>
<dbReference type="Pfam" id="PF14670">
    <property type="entry name" value="FXa_inhibition"/>
    <property type="match status" value="1"/>
</dbReference>
<reference evidence="10" key="1">
    <citation type="submission" date="2023-06" db="EMBL/GenBank/DDBJ databases">
        <title>Male Hemibagrus guttatus genome.</title>
        <authorList>
            <person name="Bian C."/>
        </authorList>
    </citation>
    <scope>NUCLEOTIDE SEQUENCE</scope>
    <source>
        <strain evidence="10">Male_cb2023</strain>
        <tissue evidence="10">Muscle</tissue>
    </source>
</reference>
<keyword evidence="5" id="KW-0677">Repeat</keyword>
<feature type="compositionally biased region" description="Basic and acidic residues" evidence="8">
    <location>
        <begin position="40"/>
        <end position="50"/>
    </location>
</feature>
<feature type="compositionally biased region" description="Basic and acidic residues" evidence="8">
    <location>
        <begin position="59"/>
        <end position="75"/>
    </location>
</feature>
<dbReference type="AlphaFoldDB" id="A0AAE0RJH3"/>
<dbReference type="SMART" id="SM00179">
    <property type="entry name" value="EGF_CA"/>
    <property type="match status" value="2"/>
</dbReference>
<name>A0AAE0RJH3_9TELE</name>
<accession>A0AAE0RJH3</accession>
<comment type="caution">
    <text evidence="10">The sequence shown here is derived from an EMBL/GenBank/DDBJ whole genome shotgun (WGS) entry which is preliminary data.</text>
</comment>
<dbReference type="EMBL" id="JAUCMX010000001">
    <property type="protein sequence ID" value="KAK3556331.1"/>
    <property type="molecule type" value="Genomic_DNA"/>
</dbReference>
<protein>
    <recommendedName>
        <fullName evidence="9">VWFA domain-containing protein</fullName>
    </recommendedName>
</protein>
<dbReference type="PROSITE" id="PS01186">
    <property type="entry name" value="EGF_2"/>
    <property type="match status" value="1"/>
</dbReference>
<evidence type="ECO:0000256" key="4">
    <source>
        <dbReference type="ARBA" id="ARBA00022729"/>
    </source>
</evidence>
<dbReference type="Pfam" id="PF00092">
    <property type="entry name" value="VWA"/>
    <property type="match status" value="1"/>
</dbReference>
<dbReference type="Gene3D" id="1.20.5.30">
    <property type="match status" value="1"/>
</dbReference>
<dbReference type="PANTHER" id="PTHR24020">
    <property type="entry name" value="COLLAGEN ALPHA"/>
    <property type="match status" value="1"/>
</dbReference>
<evidence type="ECO:0000313" key="11">
    <source>
        <dbReference type="Proteomes" id="UP001274896"/>
    </source>
</evidence>
<dbReference type="SMART" id="SM00327">
    <property type="entry name" value="VWA"/>
    <property type="match status" value="1"/>
</dbReference>
<evidence type="ECO:0000256" key="8">
    <source>
        <dbReference type="SAM" id="MobiDB-lite"/>
    </source>
</evidence>
<dbReference type="SMART" id="SM00181">
    <property type="entry name" value="EGF"/>
    <property type="match status" value="2"/>
</dbReference>
<dbReference type="Pfam" id="PF10393">
    <property type="entry name" value="Matrilin_ccoil"/>
    <property type="match status" value="1"/>
</dbReference>
<feature type="domain" description="VWFA" evidence="9">
    <location>
        <begin position="207"/>
        <end position="382"/>
    </location>
</feature>
<dbReference type="InterPro" id="IPR002035">
    <property type="entry name" value="VWF_A"/>
</dbReference>
<dbReference type="SUPFAM" id="SSF58002">
    <property type="entry name" value="Chicken cartilage matrix protein"/>
    <property type="match status" value="1"/>
</dbReference>
<dbReference type="SUPFAM" id="SSF57196">
    <property type="entry name" value="EGF/Laminin"/>
    <property type="match status" value="1"/>
</dbReference>
<comment type="subcellular location">
    <subcellularLocation>
        <location evidence="1">Secreted</location>
    </subcellularLocation>
</comment>
<dbReference type="InterPro" id="IPR050525">
    <property type="entry name" value="ECM_Assembly_Org"/>
</dbReference>
<dbReference type="PROSITE" id="PS50234">
    <property type="entry name" value="VWFA"/>
    <property type="match status" value="1"/>
</dbReference>
<evidence type="ECO:0000256" key="2">
    <source>
        <dbReference type="ARBA" id="ARBA00022525"/>
    </source>
</evidence>
<feature type="compositionally biased region" description="Basic and acidic residues" evidence="8">
    <location>
        <begin position="9"/>
        <end position="23"/>
    </location>
</feature>
<dbReference type="InterPro" id="IPR036337">
    <property type="entry name" value="Matrilin_CC_sf"/>
</dbReference>
<dbReference type="SUPFAM" id="SSF53300">
    <property type="entry name" value="vWA-like"/>
    <property type="match status" value="1"/>
</dbReference>
<dbReference type="InterPro" id="IPR001881">
    <property type="entry name" value="EGF-like_Ca-bd_dom"/>
</dbReference>
<evidence type="ECO:0000256" key="6">
    <source>
        <dbReference type="ARBA" id="ARBA00023157"/>
    </source>
</evidence>
<keyword evidence="4" id="KW-0732">Signal</keyword>
<dbReference type="Proteomes" id="UP001274896">
    <property type="component" value="Unassembled WGS sequence"/>
</dbReference>
<dbReference type="Gene3D" id="2.10.25.10">
    <property type="entry name" value="Laminin"/>
    <property type="match status" value="2"/>
</dbReference>
<dbReference type="SMART" id="SM01279">
    <property type="entry name" value="Matrilin_ccoil"/>
    <property type="match status" value="1"/>
</dbReference>
<dbReference type="InterPro" id="IPR026823">
    <property type="entry name" value="cEGF"/>
</dbReference>
<keyword evidence="11" id="KW-1185">Reference proteome</keyword>
<dbReference type="FunFam" id="3.40.50.410:FF:000004">
    <property type="entry name" value="collagen alpha-6(VI) chain"/>
    <property type="match status" value="1"/>
</dbReference>